<dbReference type="RefSeq" id="WP_130187680.1">
    <property type="nucleotide sequence ID" value="NZ_CP035913.1"/>
</dbReference>
<keyword evidence="2" id="KW-1185">Reference proteome</keyword>
<organism evidence="1 2">
    <name type="scientific">Pseudoduganella lutea</name>
    <dbReference type="NCBI Taxonomy" id="321985"/>
    <lineage>
        <taxon>Bacteria</taxon>
        <taxon>Pseudomonadati</taxon>
        <taxon>Pseudomonadota</taxon>
        <taxon>Betaproteobacteria</taxon>
        <taxon>Burkholderiales</taxon>
        <taxon>Oxalobacteraceae</taxon>
        <taxon>Telluria group</taxon>
        <taxon>Pseudoduganella</taxon>
    </lineage>
</organism>
<proteinExistence type="predicted"/>
<evidence type="ECO:0000313" key="1">
    <source>
        <dbReference type="EMBL" id="QBE64563.1"/>
    </source>
</evidence>
<reference evidence="1 2" key="1">
    <citation type="submission" date="2019-02" db="EMBL/GenBank/DDBJ databases">
        <title>Draft Genome Sequences of Six Type Strains of the Genus Massilia.</title>
        <authorList>
            <person name="Miess H."/>
            <person name="Frediansyhah A."/>
            <person name="Gross H."/>
        </authorList>
    </citation>
    <scope>NUCLEOTIDE SEQUENCE [LARGE SCALE GENOMIC DNA]</scope>
    <source>
        <strain evidence="1 2">DSM 17473</strain>
    </source>
</reference>
<accession>A0A4V0Z3T5</accession>
<dbReference type="Proteomes" id="UP000290637">
    <property type="component" value="Chromosome"/>
</dbReference>
<name>A0A4V0Z3T5_9BURK</name>
<dbReference type="EMBL" id="CP035913">
    <property type="protein sequence ID" value="QBE64563.1"/>
    <property type="molecule type" value="Genomic_DNA"/>
</dbReference>
<dbReference type="AlphaFoldDB" id="A0A4V0Z3T5"/>
<evidence type="ECO:0000313" key="2">
    <source>
        <dbReference type="Proteomes" id="UP000290637"/>
    </source>
</evidence>
<sequence length="82" mass="9169">MPTQSYRGHVIDVACQSLGERITYLISITVGATGELRHRDDSLATCFNSDSEALDRAFTDARSWIERSPLRWPFPVRAGTAQ</sequence>
<dbReference type="OrthoDB" id="8759321at2"/>
<gene>
    <name evidence="1" type="ORF">EWM63_17495</name>
</gene>
<protein>
    <submittedName>
        <fullName evidence="1">Uncharacterized protein</fullName>
    </submittedName>
</protein>
<dbReference type="KEGG" id="plue:EWM63_17495"/>